<keyword evidence="3" id="KW-1185">Reference proteome</keyword>
<accession>A0A5N5TAZ6</accession>
<dbReference type="OrthoDB" id="9989103at2759"/>
<dbReference type="PROSITE" id="PS50304">
    <property type="entry name" value="TUDOR"/>
    <property type="match status" value="1"/>
</dbReference>
<dbReference type="Proteomes" id="UP000326759">
    <property type="component" value="Unassembled WGS sequence"/>
</dbReference>
<dbReference type="FunFam" id="2.30.30.140:FF:000018">
    <property type="entry name" value="Serine/threonine-protein kinase 31"/>
    <property type="match status" value="1"/>
</dbReference>
<dbReference type="Pfam" id="PF00567">
    <property type="entry name" value="TUDOR"/>
    <property type="match status" value="1"/>
</dbReference>
<comment type="caution">
    <text evidence="2">The sequence shown here is derived from an EMBL/GenBank/DDBJ whole genome shotgun (WGS) entry which is preliminary data.</text>
</comment>
<feature type="non-terminal residue" evidence="2">
    <location>
        <position position="198"/>
    </location>
</feature>
<reference evidence="2 3" key="1">
    <citation type="journal article" date="2019" name="PLoS Biol.">
        <title>Sex chromosomes control vertical transmission of feminizing Wolbachia symbionts in an isopod.</title>
        <authorList>
            <person name="Becking T."/>
            <person name="Chebbi M.A."/>
            <person name="Giraud I."/>
            <person name="Moumen B."/>
            <person name="Laverre T."/>
            <person name="Caubet Y."/>
            <person name="Peccoud J."/>
            <person name="Gilbert C."/>
            <person name="Cordaux R."/>
        </authorList>
    </citation>
    <scope>NUCLEOTIDE SEQUENCE [LARGE SCALE GENOMIC DNA]</scope>
    <source>
        <strain evidence="2">ANa2</strain>
        <tissue evidence="2">Whole body excluding digestive tract and cuticle</tissue>
    </source>
</reference>
<dbReference type="AlphaFoldDB" id="A0A5N5TAZ6"/>
<dbReference type="PANTHER" id="PTHR22948">
    <property type="entry name" value="TUDOR DOMAIN CONTAINING PROTEIN"/>
    <property type="match status" value="1"/>
</dbReference>
<dbReference type="SUPFAM" id="SSF63748">
    <property type="entry name" value="Tudor/PWWP/MBT"/>
    <property type="match status" value="1"/>
</dbReference>
<protein>
    <submittedName>
        <fullName evidence="2">Tudor domain-containing protein 1</fullName>
    </submittedName>
</protein>
<feature type="non-terminal residue" evidence="2">
    <location>
        <position position="1"/>
    </location>
</feature>
<gene>
    <name evidence="2" type="primary">TDRD1_0</name>
    <name evidence="2" type="ORF">Anas_02968</name>
</gene>
<dbReference type="SMART" id="SM00333">
    <property type="entry name" value="TUDOR"/>
    <property type="match status" value="1"/>
</dbReference>
<organism evidence="2 3">
    <name type="scientific">Armadillidium nasatum</name>
    <dbReference type="NCBI Taxonomy" id="96803"/>
    <lineage>
        <taxon>Eukaryota</taxon>
        <taxon>Metazoa</taxon>
        <taxon>Ecdysozoa</taxon>
        <taxon>Arthropoda</taxon>
        <taxon>Crustacea</taxon>
        <taxon>Multicrustacea</taxon>
        <taxon>Malacostraca</taxon>
        <taxon>Eumalacostraca</taxon>
        <taxon>Peracarida</taxon>
        <taxon>Isopoda</taxon>
        <taxon>Oniscidea</taxon>
        <taxon>Crinocheta</taxon>
        <taxon>Armadillidiidae</taxon>
        <taxon>Armadillidium</taxon>
    </lineage>
</organism>
<dbReference type="EMBL" id="SEYY01008464">
    <property type="protein sequence ID" value="KAB7502140.1"/>
    <property type="molecule type" value="Genomic_DNA"/>
</dbReference>
<dbReference type="PANTHER" id="PTHR22948:SF29">
    <property type="entry name" value="FI02030P-RELATED"/>
    <property type="match status" value="1"/>
</dbReference>
<sequence length="198" mass="22244">SGEVKPSMPFYDECAFASLPIKDGVEIFILNPDNPMNVFAVPKESVVDLYQDLEVLSAEMNEYCNSLSTTYYEPQEGEICMARFSSDNLWYRAACIYQNKDSASVVFVDYGNQEEVSFKNICQMVDKFLAVPLIALHCRIKDFTPEEVFAGGSKLIEKFKALLPPNSSHIVNVVEKCDVSHVYVLEIPSLDMEGLKKG</sequence>
<dbReference type="InterPro" id="IPR050621">
    <property type="entry name" value="Tudor_domain_containing"/>
</dbReference>
<name>A0A5N5TAZ6_9CRUS</name>
<evidence type="ECO:0000259" key="1">
    <source>
        <dbReference type="PROSITE" id="PS50304"/>
    </source>
</evidence>
<evidence type="ECO:0000313" key="2">
    <source>
        <dbReference type="EMBL" id="KAB7502140.1"/>
    </source>
</evidence>
<dbReference type="Gene3D" id="2.30.30.140">
    <property type="match status" value="1"/>
</dbReference>
<feature type="domain" description="Tudor" evidence="1">
    <location>
        <begin position="73"/>
        <end position="131"/>
    </location>
</feature>
<evidence type="ECO:0000313" key="3">
    <source>
        <dbReference type="Proteomes" id="UP000326759"/>
    </source>
</evidence>
<dbReference type="InterPro" id="IPR002999">
    <property type="entry name" value="Tudor"/>
</dbReference>
<proteinExistence type="predicted"/>